<comment type="catalytic activity">
    <reaction evidence="1 10">
        <text>a fatty acyl-[ACP] + phosphate = an acyl phosphate + holo-[ACP]</text>
        <dbReference type="Rhea" id="RHEA:42292"/>
        <dbReference type="Rhea" id="RHEA-COMP:9685"/>
        <dbReference type="Rhea" id="RHEA-COMP:14125"/>
        <dbReference type="ChEBI" id="CHEBI:43474"/>
        <dbReference type="ChEBI" id="CHEBI:59918"/>
        <dbReference type="ChEBI" id="CHEBI:64479"/>
        <dbReference type="ChEBI" id="CHEBI:138651"/>
        <dbReference type="EC" id="2.3.1.274"/>
    </reaction>
</comment>
<dbReference type="AlphaFoldDB" id="A0A1M6LFK0"/>
<name>A0A1M6LFK0_9FIRM</name>
<comment type="pathway">
    <text evidence="10">Lipid metabolism; phospholipid metabolism.</text>
</comment>
<dbReference type="InterPro" id="IPR003664">
    <property type="entry name" value="FA_synthesis"/>
</dbReference>
<dbReference type="Gene3D" id="3.40.718.10">
    <property type="entry name" value="Isopropylmalate Dehydrogenase"/>
    <property type="match status" value="1"/>
</dbReference>
<dbReference type="UniPathway" id="UPA00085"/>
<evidence type="ECO:0000313" key="11">
    <source>
        <dbReference type="EMBL" id="SHJ70003.1"/>
    </source>
</evidence>
<dbReference type="PANTHER" id="PTHR30100:SF1">
    <property type="entry name" value="PHOSPHATE ACYLTRANSFERASE"/>
    <property type="match status" value="1"/>
</dbReference>
<evidence type="ECO:0000256" key="3">
    <source>
        <dbReference type="ARBA" id="ARBA00022516"/>
    </source>
</evidence>
<dbReference type="GO" id="GO:0005737">
    <property type="term" value="C:cytoplasm"/>
    <property type="evidence" value="ECO:0007669"/>
    <property type="project" value="UniProtKB-SubCell"/>
</dbReference>
<dbReference type="PIRSF" id="PIRSF002465">
    <property type="entry name" value="Phsphlp_syn_PlsX"/>
    <property type="match status" value="1"/>
</dbReference>
<dbReference type="EC" id="2.3.1.274" evidence="8 10"/>
<dbReference type="GO" id="GO:0006633">
    <property type="term" value="P:fatty acid biosynthetic process"/>
    <property type="evidence" value="ECO:0007669"/>
    <property type="project" value="UniProtKB-UniRule"/>
</dbReference>
<gene>
    <name evidence="10" type="primary">plsX</name>
    <name evidence="11" type="ORF">SAMN02745883_00190</name>
</gene>
<dbReference type="NCBIfam" id="TIGR00182">
    <property type="entry name" value="plsX"/>
    <property type="match status" value="1"/>
</dbReference>
<proteinExistence type="inferred from homology"/>
<evidence type="ECO:0000256" key="1">
    <source>
        <dbReference type="ARBA" id="ARBA00001232"/>
    </source>
</evidence>
<keyword evidence="12" id="KW-1185">Reference proteome</keyword>
<dbReference type="HAMAP" id="MF_00019">
    <property type="entry name" value="PlsX"/>
    <property type="match status" value="1"/>
</dbReference>
<dbReference type="InterPro" id="IPR012281">
    <property type="entry name" value="Phospholipid_synth_PlsX-like"/>
</dbReference>
<organism evidence="11 12">
    <name type="scientific">Caminicella sporogenes DSM 14501</name>
    <dbReference type="NCBI Taxonomy" id="1121266"/>
    <lineage>
        <taxon>Bacteria</taxon>
        <taxon>Bacillati</taxon>
        <taxon>Bacillota</taxon>
        <taxon>Clostridia</taxon>
        <taxon>Peptostreptococcales</taxon>
        <taxon>Caminicellaceae</taxon>
        <taxon>Caminicella</taxon>
    </lineage>
</organism>
<dbReference type="GO" id="GO:0008654">
    <property type="term" value="P:phospholipid biosynthetic process"/>
    <property type="evidence" value="ECO:0007669"/>
    <property type="project" value="UniProtKB-KW"/>
</dbReference>
<comment type="similarity">
    <text evidence="10">Belongs to the PlsX family.</text>
</comment>
<dbReference type="Proteomes" id="UP000184082">
    <property type="component" value="Unassembled WGS sequence"/>
</dbReference>
<evidence type="ECO:0000256" key="5">
    <source>
        <dbReference type="ARBA" id="ARBA00023098"/>
    </source>
</evidence>
<evidence type="ECO:0000256" key="10">
    <source>
        <dbReference type="HAMAP-Rule" id="MF_00019"/>
    </source>
</evidence>
<keyword evidence="7 10" id="KW-1208">Phospholipid metabolism</keyword>
<accession>A0A1M6LFK0</accession>
<dbReference type="EMBL" id="FRAJ01000003">
    <property type="protein sequence ID" value="SHJ70003.1"/>
    <property type="molecule type" value="Genomic_DNA"/>
</dbReference>
<evidence type="ECO:0000256" key="9">
    <source>
        <dbReference type="ARBA" id="ARBA00046608"/>
    </source>
</evidence>
<sequence length="335" mass="36405">MKIAVDIMGGDNAPTEIIKGSIQALKEINSSLILVGQEKVIKKEIAKYTNNFKNIEIVNADEIITNEDKPVQAVKRKKNSSMIVGLDLVKKREADCFISAGNTGALLVGSLMRVGRIKGIDRPALAPIYPTKKGFSLLVDAGANSDCKPHNLLEFAVMGLIYAEKVLKIEKPKIGLINIGIEKGKGNKLINEAFSLLEDSNLNFIGNVEARNLPEGLVDVIVCDGFTGNIVLKLTEGVAKNMAVMLKQQLMNGIVKKLAAFVLKDVFKNFKSKLDYTEYGGAPLLGIKGAVVKAHGSSNSKAIKNAIKYGEIFAENKVIENIEEMISRMGVDKFE</sequence>
<dbReference type="RefSeq" id="WP_072965512.1">
    <property type="nucleotide sequence ID" value="NZ_FRAJ01000003.1"/>
</dbReference>
<dbReference type="PANTHER" id="PTHR30100">
    <property type="entry name" value="FATTY ACID/PHOSPHOLIPID SYNTHESIS PROTEIN PLSX"/>
    <property type="match status" value="1"/>
</dbReference>
<evidence type="ECO:0000256" key="2">
    <source>
        <dbReference type="ARBA" id="ARBA00022490"/>
    </source>
</evidence>
<dbReference type="GO" id="GO:0043811">
    <property type="term" value="F:phosphate:acyl-[acyl carrier protein] acyltransferase activity"/>
    <property type="evidence" value="ECO:0007669"/>
    <property type="project" value="UniProtKB-UniRule"/>
</dbReference>
<keyword evidence="6 10" id="KW-0594">Phospholipid biosynthesis</keyword>
<keyword evidence="2 10" id="KW-0963">Cytoplasm</keyword>
<comment type="subcellular location">
    <subcellularLocation>
        <location evidence="10">Cytoplasm</location>
    </subcellularLocation>
    <text evidence="10">Associated with the membrane possibly through PlsY.</text>
</comment>
<dbReference type="STRING" id="1121266.SAMN02745883_00190"/>
<keyword evidence="4 10" id="KW-0808">Transferase</keyword>
<comment type="function">
    <text evidence="10">Catalyzes the reversible formation of acyl-phosphate (acyl-PO(4)) from acyl-[acyl-carrier-protein] (acyl-ACP). This enzyme utilizes acyl-ACP as fatty acyl donor, but not acyl-CoA.</text>
</comment>
<keyword evidence="5 10" id="KW-0443">Lipid metabolism</keyword>
<evidence type="ECO:0000313" key="12">
    <source>
        <dbReference type="Proteomes" id="UP000184082"/>
    </source>
</evidence>
<reference evidence="11 12" key="1">
    <citation type="submission" date="2016-11" db="EMBL/GenBank/DDBJ databases">
        <authorList>
            <person name="Jaros S."/>
            <person name="Januszkiewicz K."/>
            <person name="Wedrychowicz H."/>
        </authorList>
    </citation>
    <scope>NUCLEOTIDE SEQUENCE [LARGE SCALE GENOMIC DNA]</scope>
    <source>
        <strain evidence="11 12">DSM 14501</strain>
    </source>
</reference>
<protein>
    <recommendedName>
        <fullName evidence="8 10">Phosphate acyltransferase</fullName>
        <ecNumber evidence="8 10">2.3.1.274</ecNumber>
    </recommendedName>
    <alternativeName>
        <fullName evidence="10">Acyl-ACP phosphotransacylase</fullName>
    </alternativeName>
    <alternativeName>
        <fullName evidence="10">Acyl-[acyl-carrier-protein]--phosphate acyltransferase</fullName>
    </alternativeName>
    <alternativeName>
        <fullName evidence="10">Phosphate-acyl-ACP acyltransferase</fullName>
    </alternativeName>
</protein>
<keyword evidence="11" id="KW-0012">Acyltransferase</keyword>
<keyword evidence="3 10" id="KW-0444">Lipid biosynthesis</keyword>
<evidence type="ECO:0000256" key="6">
    <source>
        <dbReference type="ARBA" id="ARBA00023209"/>
    </source>
</evidence>
<evidence type="ECO:0000256" key="7">
    <source>
        <dbReference type="ARBA" id="ARBA00023264"/>
    </source>
</evidence>
<evidence type="ECO:0000256" key="8">
    <source>
        <dbReference type="ARBA" id="ARBA00024069"/>
    </source>
</evidence>
<dbReference type="Pfam" id="PF02504">
    <property type="entry name" value="FA_synthesis"/>
    <property type="match status" value="1"/>
</dbReference>
<evidence type="ECO:0000256" key="4">
    <source>
        <dbReference type="ARBA" id="ARBA00022679"/>
    </source>
</evidence>
<comment type="subunit">
    <text evidence="9 10">Homodimer. Probably interacts with PlsY.</text>
</comment>
<dbReference type="SUPFAM" id="SSF53659">
    <property type="entry name" value="Isocitrate/Isopropylmalate dehydrogenase-like"/>
    <property type="match status" value="1"/>
</dbReference>